<dbReference type="RefSeq" id="WP_284310336.1">
    <property type="nucleotide sequence ID" value="NZ_BSPC01000005.1"/>
</dbReference>
<feature type="domain" description="VOC" evidence="1">
    <location>
        <begin position="5"/>
        <end position="119"/>
    </location>
</feature>
<evidence type="ECO:0000259" key="1">
    <source>
        <dbReference type="PROSITE" id="PS51819"/>
    </source>
</evidence>
<dbReference type="InterPro" id="IPR037523">
    <property type="entry name" value="VOC_core"/>
</dbReference>
<dbReference type="PANTHER" id="PTHR39175">
    <property type="entry name" value="FAMILY PROTEIN, PUTATIVE (AFU_ORTHOLOGUE AFUA_3G15060)-RELATED"/>
    <property type="match status" value="1"/>
</dbReference>
<reference evidence="3" key="1">
    <citation type="journal article" date="2019" name="Int. J. Syst. Evol. Microbiol.">
        <title>The Global Catalogue of Microorganisms (GCM) 10K type strain sequencing project: providing services to taxonomists for standard genome sequencing and annotation.</title>
        <authorList>
            <consortium name="The Broad Institute Genomics Platform"/>
            <consortium name="The Broad Institute Genome Sequencing Center for Infectious Disease"/>
            <person name="Wu L."/>
            <person name="Ma J."/>
        </authorList>
    </citation>
    <scope>NUCLEOTIDE SEQUENCE [LARGE SCALE GENOMIC DNA]</scope>
    <source>
        <strain evidence="3">NBRC 101365</strain>
    </source>
</reference>
<dbReference type="Gene3D" id="3.10.180.10">
    <property type="entry name" value="2,3-Dihydroxybiphenyl 1,2-Dioxygenase, domain 1"/>
    <property type="match status" value="1"/>
</dbReference>
<organism evidence="2 3">
    <name type="scientific">Labrys miyagiensis</name>
    <dbReference type="NCBI Taxonomy" id="346912"/>
    <lineage>
        <taxon>Bacteria</taxon>
        <taxon>Pseudomonadati</taxon>
        <taxon>Pseudomonadota</taxon>
        <taxon>Alphaproteobacteria</taxon>
        <taxon>Hyphomicrobiales</taxon>
        <taxon>Xanthobacteraceae</taxon>
        <taxon>Labrys</taxon>
    </lineage>
</organism>
<keyword evidence="3" id="KW-1185">Reference proteome</keyword>
<dbReference type="Proteomes" id="UP001156882">
    <property type="component" value="Unassembled WGS sequence"/>
</dbReference>
<accession>A0ABQ6CAW6</accession>
<dbReference type="Pfam" id="PF00903">
    <property type="entry name" value="Glyoxalase"/>
    <property type="match status" value="1"/>
</dbReference>
<gene>
    <name evidence="2" type="ORF">GCM10007874_05370</name>
</gene>
<comment type="caution">
    <text evidence="2">The sequence shown here is derived from an EMBL/GenBank/DDBJ whole genome shotgun (WGS) entry which is preliminary data.</text>
</comment>
<dbReference type="SUPFAM" id="SSF54593">
    <property type="entry name" value="Glyoxalase/Bleomycin resistance protein/Dihydroxybiphenyl dioxygenase"/>
    <property type="match status" value="1"/>
</dbReference>
<dbReference type="InterPro" id="IPR029068">
    <property type="entry name" value="Glyas_Bleomycin-R_OHBP_Dase"/>
</dbReference>
<dbReference type="PANTHER" id="PTHR39175:SF1">
    <property type="entry name" value="FAMILY PROTEIN, PUTATIVE (AFU_ORTHOLOGUE AFUA_3G15060)-RELATED"/>
    <property type="match status" value="1"/>
</dbReference>
<evidence type="ECO:0000313" key="2">
    <source>
        <dbReference type="EMBL" id="GLS17522.1"/>
    </source>
</evidence>
<dbReference type="InterPro" id="IPR004360">
    <property type="entry name" value="Glyas_Fos-R_dOase_dom"/>
</dbReference>
<dbReference type="PROSITE" id="PS51819">
    <property type="entry name" value="VOC"/>
    <property type="match status" value="1"/>
</dbReference>
<dbReference type="EMBL" id="BSPC01000005">
    <property type="protein sequence ID" value="GLS17522.1"/>
    <property type="molecule type" value="Genomic_DNA"/>
</dbReference>
<name>A0ABQ6CAW6_9HYPH</name>
<protein>
    <submittedName>
        <fullName evidence="2">Glyoxalase</fullName>
    </submittedName>
</protein>
<sequence>MPLLAIDHIQLAMPAGQEAAARRFYQDLLGLAETPKPPALAKRGGCWFEQGSVRVHLGVEAEFRPARKAHPAFLVDDLASLIQRLREAGVGAIEDKALPGYERCYVADPFGNRIELMQRL</sequence>
<proteinExistence type="predicted"/>
<evidence type="ECO:0000313" key="3">
    <source>
        <dbReference type="Proteomes" id="UP001156882"/>
    </source>
</evidence>